<comment type="similarity">
    <text evidence="1">Belongs to the protein kinase superfamily. ADCK protein kinase family.</text>
</comment>
<dbReference type="InterPro" id="IPR034646">
    <property type="entry name" value="ADCK3_dom"/>
</dbReference>
<dbReference type="InterPro" id="IPR004147">
    <property type="entry name" value="ABC1_dom"/>
</dbReference>
<comment type="caution">
    <text evidence="6">The sequence shown here is derived from an EMBL/GenBank/DDBJ whole genome shotgun (WGS) entry which is preliminary data.</text>
</comment>
<evidence type="ECO:0000256" key="4">
    <source>
        <dbReference type="ARBA" id="ARBA00022840"/>
    </source>
</evidence>
<dbReference type="PANTHER" id="PTHR43851">
    <property type="match status" value="1"/>
</dbReference>
<sequence>MPPVRPPLQGLAVPSGRLARLAKFGGLASGIAGTMLADGARQLSQGKRPTVGDLLMTPANAIRVTEQLAQLRGAAMKVGQLLSMDAGEMLPPELADILARLRSDARHMPEVQLRAALNRRWGRGWEDRFETFDFTPMAAASIGQVHRGRTIDGRDLAIKVQYPGVRDSIDSDVDNIATLMRVSGVVPKTLDVTAILSEAKRQLHEEADYDREGRYLARFGALLADAPDFRVPALHADLTRPTVLAMSHVAGVPIETLAEASQEERDRVVTLLVQLLLRELFEFGLMQTDPNFANYLYDPVTRQIVLLDFGAARDLPPAIVEGYRRLLRAGITADREAARRAALDIGFFAADADAERQDQAMALFDLAMEPLRRPGPFDFSETGLTTPLREQGMALAQDRSFWHVPPIDTLFLQRKFGGVYLLASRLRARVDVRAMLEAYI</sequence>
<dbReference type="Pfam" id="PF03109">
    <property type="entry name" value="ABC1"/>
    <property type="match status" value="1"/>
</dbReference>
<evidence type="ECO:0000313" key="6">
    <source>
        <dbReference type="EMBL" id="MBB5747438.1"/>
    </source>
</evidence>
<evidence type="ECO:0000313" key="7">
    <source>
        <dbReference type="Proteomes" id="UP000545037"/>
    </source>
</evidence>
<keyword evidence="2" id="KW-0808">Transferase</keyword>
<protein>
    <submittedName>
        <fullName evidence="6">Putative unusual protein kinase regulating ubiquinone biosynthesis (AarF/ABC1/UbiB family)</fullName>
    </submittedName>
</protein>
<keyword evidence="6" id="KW-0830">Ubiquinone</keyword>
<gene>
    <name evidence="6" type="ORF">GGR13_003059</name>
</gene>
<feature type="domain" description="ABC1 atypical kinase-like" evidence="5">
    <location>
        <begin position="100"/>
        <end position="339"/>
    </location>
</feature>
<dbReference type="InterPro" id="IPR011009">
    <property type="entry name" value="Kinase-like_dom_sf"/>
</dbReference>
<dbReference type="GO" id="GO:0005524">
    <property type="term" value="F:ATP binding"/>
    <property type="evidence" value="ECO:0007669"/>
    <property type="project" value="UniProtKB-KW"/>
</dbReference>
<dbReference type="EMBL" id="JACHOR010000005">
    <property type="protein sequence ID" value="MBB5747438.1"/>
    <property type="molecule type" value="Genomic_DNA"/>
</dbReference>
<dbReference type="CDD" id="cd13970">
    <property type="entry name" value="ABC1_ADCK3"/>
    <property type="match status" value="1"/>
</dbReference>
<evidence type="ECO:0000259" key="5">
    <source>
        <dbReference type="Pfam" id="PF03109"/>
    </source>
</evidence>
<name>A0A7W9CL48_9CAUL</name>
<dbReference type="GO" id="GO:0016301">
    <property type="term" value="F:kinase activity"/>
    <property type="evidence" value="ECO:0007669"/>
    <property type="project" value="UniProtKB-KW"/>
</dbReference>
<dbReference type="GO" id="GO:0006744">
    <property type="term" value="P:ubiquinone biosynthetic process"/>
    <property type="evidence" value="ECO:0007669"/>
    <property type="project" value="TreeGrafter"/>
</dbReference>
<keyword evidence="7" id="KW-1185">Reference proteome</keyword>
<dbReference type="Proteomes" id="UP000545037">
    <property type="component" value="Unassembled WGS sequence"/>
</dbReference>
<evidence type="ECO:0000256" key="3">
    <source>
        <dbReference type="ARBA" id="ARBA00022741"/>
    </source>
</evidence>
<reference evidence="6 7" key="1">
    <citation type="submission" date="2020-08" db="EMBL/GenBank/DDBJ databases">
        <title>Genomic Encyclopedia of Type Strains, Phase IV (KMG-IV): sequencing the most valuable type-strain genomes for metagenomic binning, comparative biology and taxonomic classification.</title>
        <authorList>
            <person name="Goeker M."/>
        </authorList>
    </citation>
    <scope>NUCLEOTIDE SEQUENCE [LARGE SCALE GENOMIC DNA]</scope>
    <source>
        <strain evidence="6 7">DSM 4737</strain>
    </source>
</reference>
<dbReference type="SUPFAM" id="SSF56112">
    <property type="entry name" value="Protein kinase-like (PK-like)"/>
    <property type="match status" value="1"/>
</dbReference>
<dbReference type="RefSeq" id="WP_183214411.1">
    <property type="nucleotide sequence ID" value="NZ_JACHOR010000005.1"/>
</dbReference>
<organism evidence="6 7">
    <name type="scientific">Brevundimonas variabilis</name>
    <dbReference type="NCBI Taxonomy" id="74312"/>
    <lineage>
        <taxon>Bacteria</taxon>
        <taxon>Pseudomonadati</taxon>
        <taxon>Pseudomonadota</taxon>
        <taxon>Alphaproteobacteria</taxon>
        <taxon>Caulobacterales</taxon>
        <taxon>Caulobacteraceae</taxon>
        <taxon>Brevundimonas</taxon>
    </lineage>
</organism>
<keyword evidence="6" id="KW-0418">Kinase</keyword>
<dbReference type="InterPro" id="IPR051409">
    <property type="entry name" value="Atypical_kinase_ADCK"/>
</dbReference>
<evidence type="ECO:0000256" key="1">
    <source>
        <dbReference type="ARBA" id="ARBA00009670"/>
    </source>
</evidence>
<accession>A0A7W9CL48</accession>
<dbReference type="PANTHER" id="PTHR43851:SF3">
    <property type="entry name" value="COENZYME Q8"/>
    <property type="match status" value="1"/>
</dbReference>
<evidence type="ECO:0000256" key="2">
    <source>
        <dbReference type="ARBA" id="ARBA00022679"/>
    </source>
</evidence>
<keyword evidence="4" id="KW-0067">ATP-binding</keyword>
<keyword evidence="3" id="KW-0547">Nucleotide-binding</keyword>
<dbReference type="AlphaFoldDB" id="A0A7W9CL48"/>
<proteinExistence type="inferred from homology"/>